<organism evidence="3 4">
    <name type="scientific">Actinopolyspora saharensis</name>
    <dbReference type="NCBI Taxonomy" id="995062"/>
    <lineage>
        <taxon>Bacteria</taxon>
        <taxon>Bacillati</taxon>
        <taxon>Actinomycetota</taxon>
        <taxon>Actinomycetes</taxon>
        <taxon>Actinopolysporales</taxon>
        <taxon>Actinopolysporaceae</taxon>
        <taxon>Actinopolyspora</taxon>
    </lineage>
</organism>
<dbReference type="Pfam" id="PF00561">
    <property type="entry name" value="Abhydrolase_1"/>
    <property type="match status" value="1"/>
</dbReference>
<dbReference type="InterPro" id="IPR000073">
    <property type="entry name" value="AB_hydrolase_1"/>
</dbReference>
<gene>
    <name evidence="3" type="ORF">SAMN04489718_1484</name>
</gene>
<proteinExistence type="predicted"/>
<reference evidence="4" key="1">
    <citation type="submission" date="2016-10" db="EMBL/GenBank/DDBJ databases">
        <authorList>
            <person name="Varghese N."/>
            <person name="Submissions S."/>
        </authorList>
    </citation>
    <scope>NUCLEOTIDE SEQUENCE [LARGE SCALE GENOMIC DNA]</scope>
    <source>
        <strain evidence="4">DSM 45459</strain>
    </source>
</reference>
<dbReference type="PANTHER" id="PTHR43329">
    <property type="entry name" value="EPOXIDE HYDROLASE"/>
    <property type="match status" value="1"/>
</dbReference>
<protein>
    <submittedName>
        <fullName evidence="3">Pimeloyl-ACP methyl ester carboxylesterase</fullName>
    </submittedName>
</protein>
<dbReference type="Proteomes" id="UP000199301">
    <property type="component" value="Unassembled WGS sequence"/>
</dbReference>
<dbReference type="PRINTS" id="PR00412">
    <property type="entry name" value="EPOXHYDRLASE"/>
</dbReference>
<evidence type="ECO:0000259" key="2">
    <source>
        <dbReference type="Pfam" id="PF00561"/>
    </source>
</evidence>
<feature type="domain" description="AB hydrolase-1" evidence="2">
    <location>
        <begin position="27"/>
        <end position="262"/>
    </location>
</feature>
<dbReference type="InterPro" id="IPR000639">
    <property type="entry name" value="Epox_hydrolase-like"/>
</dbReference>
<keyword evidence="1" id="KW-0378">Hydrolase</keyword>
<dbReference type="PRINTS" id="PR00111">
    <property type="entry name" value="ABHYDROLASE"/>
</dbReference>
<keyword evidence="4" id="KW-1185">Reference proteome</keyword>
<dbReference type="SUPFAM" id="SSF53474">
    <property type="entry name" value="alpha/beta-Hydrolases"/>
    <property type="match status" value="1"/>
</dbReference>
<name>A0A1H1AA12_9ACTN</name>
<evidence type="ECO:0000313" key="4">
    <source>
        <dbReference type="Proteomes" id="UP000199301"/>
    </source>
</evidence>
<evidence type="ECO:0000256" key="1">
    <source>
        <dbReference type="ARBA" id="ARBA00022801"/>
    </source>
</evidence>
<dbReference type="RefSeq" id="WP_092521912.1">
    <property type="nucleotide sequence ID" value="NZ_FNKO01000001.1"/>
</dbReference>
<accession>A0A1H1AA12</accession>
<dbReference type="GO" id="GO:0016787">
    <property type="term" value="F:hydrolase activity"/>
    <property type="evidence" value="ECO:0007669"/>
    <property type="project" value="UniProtKB-KW"/>
</dbReference>
<dbReference type="STRING" id="995062.SAMN04489718_1484"/>
<dbReference type="AlphaFoldDB" id="A0A1H1AA12"/>
<evidence type="ECO:0000313" key="3">
    <source>
        <dbReference type="EMBL" id="SDQ36420.1"/>
    </source>
</evidence>
<sequence>MSDHVTIPTAAGKFDALEAGPPSEHGVLLLHGFPESGLQWQRQLGALAQAGYHAIAPDQRGYSPGVRPETVTEYRMEKLIGDVLAVADRVGWDRFDLVGHDWGSAVAWSVAGAVPERVSTLSALSIPHPEAFGQALAHDPDQQRRSAYMRLFRSEDAERTLLDEDAARIRELFEDRVPAEHVTAYLERMRAPGALTAALNWYRAVRHSGAVGRITVPTLYVWSTEDSAVGARAAEATADYVAGEYRFEVLDGVSHWMAEEAPERVNELLLSHIGGHRR</sequence>
<dbReference type="Gene3D" id="3.40.50.1820">
    <property type="entry name" value="alpha/beta hydrolase"/>
    <property type="match status" value="1"/>
</dbReference>
<dbReference type="OrthoDB" id="2987348at2"/>
<dbReference type="EMBL" id="FNKO01000001">
    <property type="protein sequence ID" value="SDQ36420.1"/>
    <property type="molecule type" value="Genomic_DNA"/>
</dbReference>
<dbReference type="InterPro" id="IPR029058">
    <property type="entry name" value="AB_hydrolase_fold"/>
</dbReference>